<dbReference type="RefSeq" id="WP_073138150.1">
    <property type="nucleotide sequence ID" value="NZ_FQZF01000030.1"/>
</dbReference>
<keyword evidence="4" id="KW-0802">TPR repeat</keyword>
<organism evidence="6 7">
    <name type="scientific">Muricoccus roseus</name>
    <dbReference type="NCBI Taxonomy" id="198092"/>
    <lineage>
        <taxon>Bacteria</taxon>
        <taxon>Pseudomonadati</taxon>
        <taxon>Pseudomonadota</taxon>
        <taxon>Alphaproteobacteria</taxon>
        <taxon>Acetobacterales</taxon>
        <taxon>Roseomonadaceae</taxon>
        <taxon>Muricoccus</taxon>
    </lineage>
</organism>
<dbReference type="InterPro" id="IPR011990">
    <property type="entry name" value="TPR-like_helical_dom_sf"/>
</dbReference>
<dbReference type="InterPro" id="IPR029063">
    <property type="entry name" value="SAM-dependent_MTases_sf"/>
</dbReference>
<dbReference type="InterPro" id="IPR022642">
    <property type="entry name" value="CheR_C"/>
</dbReference>
<evidence type="ECO:0000256" key="3">
    <source>
        <dbReference type="ARBA" id="ARBA00022691"/>
    </source>
</evidence>
<accession>A0A1M6PDM0</accession>
<dbReference type="OrthoDB" id="9816309at2"/>
<keyword evidence="1 6" id="KW-0489">Methyltransferase</keyword>
<dbReference type="PROSITE" id="PS50005">
    <property type="entry name" value="TPR"/>
    <property type="match status" value="1"/>
</dbReference>
<dbReference type="Gene3D" id="3.40.50.150">
    <property type="entry name" value="Vaccinia Virus protein VP39"/>
    <property type="match status" value="1"/>
</dbReference>
<dbReference type="SUPFAM" id="SSF48452">
    <property type="entry name" value="TPR-like"/>
    <property type="match status" value="1"/>
</dbReference>
<proteinExistence type="predicted"/>
<dbReference type="STRING" id="198092.SAMN02745194_04070"/>
<keyword evidence="3" id="KW-0949">S-adenosyl-L-methionine</keyword>
<feature type="repeat" description="TPR" evidence="4">
    <location>
        <begin position="356"/>
        <end position="389"/>
    </location>
</feature>
<dbReference type="InterPro" id="IPR050903">
    <property type="entry name" value="Bact_Chemotaxis_MeTrfase"/>
</dbReference>
<dbReference type="EMBL" id="FQZF01000030">
    <property type="protein sequence ID" value="SHK06055.1"/>
    <property type="molecule type" value="Genomic_DNA"/>
</dbReference>
<dbReference type="SMART" id="SM00028">
    <property type="entry name" value="TPR"/>
    <property type="match status" value="1"/>
</dbReference>
<name>A0A1M6PDM0_9PROT</name>
<dbReference type="Gene3D" id="1.25.40.1040">
    <property type="match status" value="1"/>
</dbReference>
<dbReference type="PANTHER" id="PTHR24422">
    <property type="entry name" value="CHEMOTAXIS PROTEIN METHYLTRANSFERASE"/>
    <property type="match status" value="1"/>
</dbReference>
<keyword evidence="2 6" id="KW-0808">Transferase</keyword>
<dbReference type="SUPFAM" id="SSF53335">
    <property type="entry name" value="S-adenosyl-L-methionine-dependent methyltransferases"/>
    <property type="match status" value="1"/>
</dbReference>
<dbReference type="PRINTS" id="PR00996">
    <property type="entry name" value="CHERMTFRASE"/>
</dbReference>
<gene>
    <name evidence="6" type="ORF">SAMN02745194_04070</name>
</gene>
<feature type="domain" description="CheR-type methyltransferase" evidence="5">
    <location>
        <begin position="1"/>
        <end position="261"/>
    </location>
</feature>
<dbReference type="Proteomes" id="UP000184387">
    <property type="component" value="Unassembled WGS sequence"/>
</dbReference>
<dbReference type="InterPro" id="IPR019734">
    <property type="entry name" value="TPR_rpt"/>
</dbReference>
<evidence type="ECO:0000256" key="2">
    <source>
        <dbReference type="ARBA" id="ARBA00022679"/>
    </source>
</evidence>
<reference evidence="6 7" key="1">
    <citation type="submission" date="2016-11" db="EMBL/GenBank/DDBJ databases">
        <authorList>
            <person name="Jaros S."/>
            <person name="Januszkiewicz K."/>
            <person name="Wedrychowicz H."/>
        </authorList>
    </citation>
    <scope>NUCLEOTIDE SEQUENCE [LARGE SCALE GENOMIC DNA]</scope>
    <source>
        <strain evidence="6 7">DSM 14916</strain>
    </source>
</reference>
<evidence type="ECO:0000313" key="7">
    <source>
        <dbReference type="Proteomes" id="UP000184387"/>
    </source>
</evidence>
<dbReference type="PROSITE" id="PS50123">
    <property type="entry name" value="CHER"/>
    <property type="match status" value="1"/>
</dbReference>
<evidence type="ECO:0000256" key="1">
    <source>
        <dbReference type="ARBA" id="ARBA00022603"/>
    </source>
</evidence>
<dbReference type="InterPro" id="IPR000780">
    <property type="entry name" value="CheR_MeTrfase"/>
</dbReference>
<evidence type="ECO:0000313" key="6">
    <source>
        <dbReference type="EMBL" id="SHK06055.1"/>
    </source>
</evidence>
<dbReference type="GO" id="GO:0032259">
    <property type="term" value="P:methylation"/>
    <property type="evidence" value="ECO:0007669"/>
    <property type="project" value="UniProtKB-KW"/>
</dbReference>
<dbReference type="Pfam" id="PF01739">
    <property type="entry name" value="CheR"/>
    <property type="match status" value="1"/>
</dbReference>
<dbReference type="AlphaFoldDB" id="A0A1M6PDM0"/>
<evidence type="ECO:0000259" key="5">
    <source>
        <dbReference type="PROSITE" id="PS50123"/>
    </source>
</evidence>
<dbReference type="SMART" id="SM00138">
    <property type="entry name" value="MeTrc"/>
    <property type="match status" value="1"/>
</dbReference>
<dbReference type="GO" id="GO:0008757">
    <property type="term" value="F:S-adenosylmethionine-dependent methyltransferase activity"/>
    <property type="evidence" value="ECO:0007669"/>
    <property type="project" value="InterPro"/>
</dbReference>
<keyword evidence="7" id="KW-1185">Reference proteome</keyword>
<sequence>MLAAIEALLKERIGLDAASLGGSGVGRAVRARQEACDLQDVEAYGALLRQSPAELQALVEAVVVPETWFFRDPGAFEVMARLVRERSASGRRTRLMSLPCSTGEEPYSISMALLDAGVPLDRFTIDAVDVSARSIARAQHAIYGRHAFRGAETGFRERHFEAAEGGFRPSEAVRRPVRFLRGNLLEPGFLPGGGGHDVIFCRNLLIYFDRPTQEAALRVLHGLLAPEGFLFLGPSETALPSRRDFVWLKLPMAFAFRKAPGTSLQAVASPVEAAPRRLRPIPSLPPMPQQAPALRAFRPAPPVAVSPLPVLPATIPRPAPAPRAGLAEAQRLADAGHLAEAVRQCEAAIREGGPSADAFHLLGLLRDAEGRRAEAVAQYRKALYLDPQHGEALAHLALLLEQGGDDAGAQMLRDRMARAARRSAG</sequence>
<protein>
    <submittedName>
        <fullName evidence="6">Chemotaxis protein methyltransferase WspC</fullName>
    </submittedName>
</protein>
<evidence type="ECO:0000256" key="4">
    <source>
        <dbReference type="PROSITE-ProRule" id="PRU00339"/>
    </source>
</evidence>
<dbReference type="PANTHER" id="PTHR24422:SF19">
    <property type="entry name" value="CHEMOTAXIS PROTEIN METHYLTRANSFERASE"/>
    <property type="match status" value="1"/>
</dbReference>